<evidence type="ECO:0000256" key="6">
    <source>
        <dbReference type="ARBA" id="ARBA00023098"/>
    </source>
</evidence>
<dbReference type="GO" id="GO:0016020">
    <property type="term" value="C:membrane"/>
    <property type="evidence" value="ECO:0007669"/>
    <property type="project" value="InterPro"/>
</dbReference>
<dbReference type="KEGG" id="rhf:EUB48_02445"/>
<dbReference type="InterPro" id="IPR006694">
    <property type="entry name" value="Fatty_acid_hydroxylase"/>
</dbReference>
<feature type="transmembrane region" description="Helical" evidence="8">
    <location>
        <begin position="566"/>
        <end position="584"/>
    </location>
</feature>
<keyword evidence="11" id="KW-1185">Reference proteome</keyword>
<dbReference type="GO" id="GO:0005506">
    <property type="term" value="F:iron ion binding"/>
    <property type="evidence" value="ECO:0007669"/>
    <property type="project" value="InterPro"/>
</dbReference>
<comment type="similarity">
    <text evidence="2">Belongs to the TMEM86 family.</text>
</comment>
<dbReference type="PANTHER" id="PTHR21624:SF1">
    <property type="entry name" value="ALKYLGLYCEROL MONOOXYGENASE"/>
    <property type="match status" value="1"/>
</dbReference>
<dbReference type="GO" id="GO:0050479">
    <property type="term" value="F:glyceryl-ether monooxygenase activity"/>
    <property type="evidence" value="ECO:0007669"/>
    <property type="project" value="TreeGrafter"/>
</dbReference>
<keyword evidence="5" id="KW-0560">Oxidoreductase</keyword>
<keyword evidence="4 8" id="KW-1133">Transmembrane helix</keyword>
<dbReference type="PANTHER" id="PTHR21624">
    <property type="entry name" value="STEROL DESATURASE-RELATED PROTEIN"/>
    <property type="match status" value="1"/>
</dbReference>
<keyword evidence="6" id="KW-0443">Lipid metabolism</keyword>
<evidence type="ECO:0000259" key="9">
    <source>
        <dbReference type="Pfam" id="PF04116"/>
    </source>
</evidence>
<dbReference type="RefSeq" id="WP_142817460.1">
    <property type="nucleotide sequence ID" value="NZ_CP035503.1"/>
</dbReference>
<evidence type="ECO:0000256" key="7">
    <source>
        <dbReference type="ARBA" id="ARBA00023136"/>
    </source>
</evidence>
<feature type="transmembrane region" description="Helical" evidence="8">
    <location>
        <begin position="6"/>
        <end position="27"/>
    </location>
</feature>
<dbReference type="GO" id="GO:0006643">
    <property type="term" value="P:membrane lipid metabolic process"/>
    <property type="evidence" value="ECO:0007669"/>
    <property type="project" value="TreeGrafter"/>
</dbReference>
<feature type="transmembrane region" description="Helical" evidence="8">
    <location>
        <begin position="433"/>
        <end position="451"/>
    </location>
</feature>
<feature type="transmembrane region" description="Helical" evidence="8">
    <location>
        <begin position="303"/>
        <end position="324"/>
    </location>
</feature>
<feature type="transmembrane region" description="Helical" evidence="8">
    <location>
        <begin position="536"/>
        <end position="554"/>
    </location>
</feature>
<feature type="transmembrane region" description="Helical" evidence="8">
    <location>
        <begin position="411"/>
        <end position="427"/>
    </location>
</feature>
<gene>
    <name evidence="10" type="ORF">EUB48_02445</name>
</gene>
<reference evidence="10 11" key="1">
    <citation type="submission" date="2019-01" db="EMBL/GenBank/DDBJ databases">
        <title>Genomic insights into a novel species Rhodoferax sp.</title>
        <authorList>
            <person name="Jin L."/>
        </authorList>
    </citation>
    <scope>NUCLEOTIDE SEQUENCE [LARGE SCALE GENOMIC DNA]</scope>
    <source>
        <strain evidence="10 11">CHu59-6-5</strain>
    </source>
</reference>
<dbReference type="Proteomes" id="UP000316798">
    <property type="component" value="Chromosome"/>
</dbReference>
<feature type="transmembrane region" description="Helical" evidence="8">
    <location>
        <begin position="504"/>
        <end position="524"/>
    </location>
</feature>
<name>A0A515D795_9BURK</name>
<evidence type="ECO:0000256" key="1">
    <source>
        <dbReference type="ARBA" id="ARBA00004127"/>
    </source>
</evidence>
<feature type="transmembrane region" description="Helical" evidence="8">
    <location>
        <begin position="383"/>
        <end position="399"/>
    </location>
</feature>
<evidence type="ECO:0000313" key="11">
    <source>
        <dbReference type="Proteomes" id="UP000316798"/>
    </source>
</evidence>
<accession>A0A515D795</accession>
<evidence type="ECO:0000256" key="8">
    <source>
        <dbReference type="SAM" id="Phobius"/>
    </source>
</evidence>
<dbReference type="EMBL" id="CP035503">
    <property type="protein sequence ID" value="QDL36285.1"/>
    <property type="molecule type" value="Genomic_DNA"/>
</dbReference>
<evidence type="ECO:0000256" key="5">
    <source>
        <dbReference type="ARBA" id="ARBA00023002"/>
    </source>
</evidence>
<keyword evidence="7 8" id="KW-0472">Membrane</keyword>
<organism evidence="10 11">
    <name type="scientific">Rhodoferax sediminis</name>
    <dbReference type="NCBI Taxonomy" id="2509614"/>
    <lineage>
        <taxon>Bacteria</taxon>
        <taxon>Pseudomonadati</taxon>
        <taxon>Pseudomonadota</taxon>
        <taxon>Betaproteobacteria</taxon>
        <taxon>Burkholderiales</taxon>
        <taxon>Comamonadaceae</taxon>
        <taxon>Rhodoferax</taxon>
    </lineage>
</organism>
<feature type="transmembrane region" description="Helical" evidence="8">
    <location>
        <begin position="330"/>
        <end position="351"/>
    </location>
</feature>
<feature type="transmembrane region" description="Helical" evidence="8">
    <location>
        <begin position="47"/>
        <end position="70"/>
    </location>
</feature>
<evidence type="ECO:0000256" key="2">
    <source>
        <dbReference type="ARBA" id="ARBA00007375"/>
    </source>
</evidence>
<feature type="domain" description="Fatty acid hydroxylase" evidence="9">
    <location>
        <begin position="85"/>
        <end position="218"/>
    </location>
</feature>
<evidence type="ECO:0000256" key="3">
    <source>
        <dbReference type="ARBA" id="ARBA00022692"/>
    </source>
</evidence>
<evidence type="ECO:0000256" key="4">
    <source>
        <dbReference type="ARBA" id="ARBA00022989"/>
    </source>
</evidence>
<sequence>MTPSQIIVLATPVFLLLIAFEFAWGWAKGRNTYRLNDAINSISLGALSQLSAVFTRLLQIGIYSAIYAGVALYPNPEFWNTWYGWLLALLFYDLCYYWLHRMGHRSAVLWAAHVVHHQSQDYNLSTALRQPATYELLRWIFYVPMAVAGVPPLIFTVVALIDLLYQFWVHTEHVPRLGWFDRWFCSPSNHRVHHAVNDPYLDKNYGGILIVWDRLFGTFTEEREKCVYGTRGALNSWDPLWANFEVYWALLKDSWHTRLWRDKLRVWFKPPGWRPADVAQRFPKPAFEMAQVKRFHPLVSRAVLWFSGVQFALLLAGVSVFLWFADTMPLAQAAVWLAALMAALWALGAVLQGRINVLEVLLIESAALATASSAMGLPDLHHLFKPLTMVIAMVFVALSHRTTRAEGRLDALLMAALAAALAGDVLLMFPGYFLPGLVAFLIAHLCYLVLFKLGTAQLQSLGAGTGREVAGVRSVWFPSRRALYGTLGVGAGMYAYLWHGIGPVLRPAVAAYVVVIALMAAQAIGRATLLRNQGAVMVAVGAGFFMLSDALLAIDRFAHPLPLAPLWVLSSYYCAQILIATYACSARARS</sequence>
<dbReference type="InterPro" id="IPR012506">
    <property type="entry name" value="TMEM86B-like"/>
</dbReference>
<dbReference type="GO" id="GO:0008610">
    <property type="term" value="P:lipid biosynthetic process"/>
    <property type="evidence" value="ECO:0007669"/>
    <property type="project" value="InterPro"/>
</dbReference>
<keyword evidence="3 8" id="KW-0812">Transmembrane</keyword>
<dbReference type="Pfam" id="PF04116">
    <property type="entry name" value="FA_hydroxylase"/>
    <property type="match status" value="1"/>
</dbReference>
<proteinExistence type="inferred from homology"/>
<dbReference type="AlphaFoldDB" id="A0A515D795"/>
<evidence type="ECO:0000313" key="10">
    <source>
        <dbReference type="EMBL" id="QDL36285.1"/>
    </source>
</evidence>
<dbReference type="GO" id="GO:0012505">
    <property type="term" value="C:endomembrane system"/>
    <property type="evidence" value="ECO:0007669"/>
    <property type="project" value="UniProtKB-SubCell"/>
</dbReference>
<feature type="transmembrane region" description="Helical" evidence="8">
    <location>
        <begin position="482"/>
        <end position="498"/>
    </location>
</feature>
<comment type="subcellular location">
    <subcellularLocation>
        <location evidence="1">Endomembrane system</location>
        <topology evidence="1">Multi-pass membrane protein</topology>
    </subcellularLocation>
</comment>
<feature type="transmembrane region" description="Helical" evidence="8">
    <location>
        <begin position="82"/>
        <end position="99"/>
    </location>
</feature>
<dbReference type="OrthoDB" id="9770329at2"/>
<dbReference type="Pfam" id="PF07947">
    <property type="entry name" value="YhhN"/>
    <property type="match status" value="1"/>
</dbReference>
<protein>
    <recommendedName>
        <fullName evidence="9">Fatty acid hydroxylase domain-containing protein</fullName>
    </recommendedName>
</protein>
<dbReference type="InterPro" id="IPR051689">
    <property type="entry name" value="Sterol_desaturase/TMEM195"/>
</dbReference>